<evidence type="ECO:0000313" key="1">
    <source>
        <dbReference type="EMBL" id="KAJ8048057.1"/>
    </source>
</evidence>
<dbReference type="Proteomes" id="UP001152320">
    <property type="component" value="Chromosome 1"/>
</dbReference>
<reference evidence="1" key="1">
    <citation type="submission" date="2021-10" db="EMBL/GenBank/DDBJ databases">
        <title>Tropical sea cucumber genome reveals ecological adaptation and Cuvierian tubules defense mechanism.</title>
        <authorList>
            <person name="Chen T."/>
        </authorList>
    </citation>
    <scope>NUCLEOTIDE SEQUENCE</scope>
    <source>
        <strain evidence="1">Nanhai2018</strain>
        <tissue evidence="1">Muscle</tissue>
    </source>
</reference>
<dbReference type="OrthoDB" id="6725193at2759"/>
<gene>
    <name evidence="1" type="ORF">HOLleu_00223</name>
</gene>
<dbReference type="PANTHER" id="PTHR46704:SF9">
    <property type="entry name" value="BHLH DOMAIN-CONTAINING PROTEIN"/>
    <property type="match status" value="1"/>
</dbReference>
<sequence>MFHTKMTYLACIGKRFKDAGLGDIVVESGLIAQGSVNGVMNGHHYNRSMRAHKVMHDALRQLQLEAFVDSFSTEDEQIVSNE</sequence>
<protein>
    <submittedName>
        <fullName evidence="1">Uncharacterized protein</fullName>
    </submittedName>
</protein>
<evidence type="ECO:0000313" key="2">
    <source>
        <dbReference type="Proteomes" id="UP001152320"/>
    </source>
</evidence>
<dbReference type="EMBL" id="JAIZAY010000001">
    <property type="protein sequence ID" value="KAJ8048057.1"/>
    <property type="molecule type" value="Genomic_DNA"/>
</dbReference>
<dbReference type="PANTHER" id="PTHR46704">
    <property type="entry name" value="CXC DOMAIN-CONTAINING PROTEIN-RELATED"/>
    <property type="match status" value="1"/>
</dbReference>
<keyword evidence="2" id="KW-1185">Reference proteome</keyword>
<dbReference type="AlphaFoldDB" id="A0A9Q1HFP7"/>
<comment type="caution">
    <text evidence="1">The sequence shown here is derived from an EMBL/GenBank/DDBJ whole genome shotgun (WGS) entry which is preliminary data.</text>
</comment>
<accession>A0A9Q1HFP7</accession>
<proteinExistence type="predicted"/>
<organism evidence="1 2">
    <name type="scientific">Holothuria leucospilota</name>
    <name type="common">Black long sea cucumber</name>
    <name type="synonym">Mertensiothuria leucospilota</name>
    <dbReference type="NCBI Taxonomy" id="206669"/>
    <lineage>
        <taxon>Eukaryota</taxon>
        <taxon>Metazoa</taxon>
        <taxon>Echinodermata</taxon>
        <taxon>Eleutherozoa</taxon>
        <taxon>Echinozoa</taxon>
        <taxon>Holothuroidea</taxon>
        <taxon>Aspidochirotacea</taxon>
        <taxon>Aspidochirotida</taxon>
        <taxon>Holothuriidae</taxon>
        <taxon>Holothuria</taxon>
    </lineage>
</organism>
<name>A0A9Q1HFP7_HOLLE</name>